<dbReference type="InterPro" id="IPR011993">
    <property type="entry name" value="PH-like_dom_sf"/>
</dbReference>
<dbReference type="PROSITE" id="PS50003">
    <property type="entry name" value="PH_DOMAIN"/>
    <property type="match status" value="1"/>
</dbReference>
<dbReference type="AlphaFoldDB" id="A0AAY4DBJ6"/>
<dbReference type="InterPro" id="IPR001849">
    <property type="entry name" value="PH_domain"/>
</dbReference>
<dbReference type="SUPFAM" id="SSF50729">
    <property type="entry name" value="PH domain-like"/>
    <property type="match status" value="1"/>
</dbReference>
<keyword evidence="4" id="KW-1185">Reference proteome</keyword>
<dbReference type="Proteomes" id="UP000694580">
    <property type="component" value="Chromosome 8"/>
</dbReference>
<protein>
    <recommendedName>
        <fullName evidence="2">PH domain-containing protein</fullName>
    </recommendedName>
</protein>
<reference evidence="3" key="2">
    <citation type="submission" date="2025-08" db="UniProtKB">
        <authorList>
            <consortium name="Ensembl"/>
        </authorList>
    </citation>
    <scope>IDENTIFICATION</scope>
</reference>
<gene>
    <name evidence="3" type="primary">PPM1A</name>
</gene>
<sequence>MAKAKSTVLGHRTTFYAPAEGMLEVQSGNLFKSPPSKMLHSMKSWTRRFFVLLRVADGVYSLKYFKNEEKRGKALGEIDLSKISIMMVCPENNTMWPWIHNNFRCPQSCVIFLREADRDFFLIGENSDETDLWLKALYTALKDLTPQPEHNKHELELESRGRSISAPVSFGYSGGSFEVEPVEDAQKCQSMPAANQWHLVHQHLYDHPRMPPRKLGLERSEDQDKGDDGAGDKEHIYEDMTPLRATLKIPEEDAYIETDGGTRRAVLEARSKRGAVRGVIRAVSDKIRTPSPDSTVKTQDDLKKRTADHRADGKNEHRTSVEMDLCVSQEDLRNHLSPEEAKRRESVLLQDDEIVAINDLHIDSKEEVEYCLKKLRSDKVKLTIRRFSCDIEEMRHEISVN</sequence>
<dbReference type="Gene3D" id="2.30.29.30">
    <property type="entry name" value="Pleckstrin-homology domain (PH domain)/Phosphotyrosine-binding domain (PTB)"/>
    <property type="match status" value="1"/>
</dbReference>
<dbReference type="PANTHER" id="PTHR47014">
    <property type="entry name" value="PLECKSTRIN HOMOLOGY DOMAIN-CONTAINING FAMILY S MEMBER 1"/>
    <property type="match status" value="1"/>
</dbReference>
<evidence type="ECO:0000313" key="4">
    <source>
        <dbReference type="Proteomes" id="UP000694580"/>
    </source>
</evidence>
<dbReference type="GeneTree" id="ENSGT00390000006729"/>
<reference evidence="3" key="3">
    <citation type="submission" date="2025-09" db="UniProtKB">
        <authorList>
            <consortium name="Ensembl"/>
        </authorList>
    </citation>
    <scope>IDENTIFICATION</scope>
</reference>
<evidence type="ECO:0000313" key="3">
    <source>
        <dbReference type="Ensembl" id="ENSDCDP00010042907.1"/>
    </source>
</evidence>
<feature type="region of interest" description="Disordered" evidence="1">
    <location>
        <begin position="288"/>
        <end position="319"/>
    </location>
</feature>
<dbReference type="Pfam" id="PF00169">
    <property type="entry name" value="PH"/>
    <property type="match status" value="1"/>
</dbReference>
<organism evidence="3 4">
    <name type="scientific">Denticeps clupeoides</name>
    <name type="common">denticle herring</name>
    <dbReference type="NCBI Taxonomy" id="299321"/>
    <lineage>
        <taxon>Eukaryota</taxon>
        <taxon>Metazoa</taxon>
        <taxon>Chordata</taxon>
        <taxon>Craniata</taxon>
        <taxon>Vertebrata</taxon>
        <taxon>Euteleostomi</taxon>
        <taxon>Actinopterygii</taxon>
        <taxon>Neopterygii</taxon>
        <taxon>Teleostei</taxon>
        <taxon>Clupei</taxon>
        <taxon>Clupeiformes</taxon>
        <taxon>Denticipitoidei</taxon>
        <taxon>Denticipitidae</taxon>
        <taxon>Denticeps</taxon>
    </lineage>
</organism>
<feature type="domain" description="PH" evidence="2">
    <location>
        <begin position="23"/>
        <end position="142"/>
    </location>
</feature>
<evidence type="ECO:0000256" key="1">
    <source>
        <dbReference type="SAM" id="MobiDB-lite"/>
    </source>
</evidence>
<dbReference type="InterPro" id="IPR042986">
    <property type="entry name" value="PLEKHS1"/>
</dbReference>
<name>A0AAY4DBJ6_9TELE</name>
<accession>A0AAY4DBJ6</accession>
<evidence type="ECO:0000259" key="2">
    <source>
        <dbReference type="PROSITE" id="PS50003"/>
    </source>
</evidence>
<reference evidence="3 4" key="1">
    <citation type="submission" date="2020-06" db="EMBL/GenBank/DDBJ databases">
        <authorList>
            <consortium name="Wellcome Sanger Institute Data Sharing"/>
        </authorList>
    </citation>
    <scope>NUCLEOTIDE SEQUENCE [LARGE SCALE GENOMIC DNA]</scope>
</reference>
<dbReference type="PANTHER" id="PTHR47014:SF1">
    <property type="entry name" value="PLECKSTRIN HOMOLOGY DOMAIN-CONTAINING FAMILY S MEMBER 1"/>
    <property type="match status" value="1"/>
</dbReference>
<dbReference type="SMART" id="SM00233">
    <property type="entry name" value="PH"/>
    <property type="match status" value="1"/>
</dbReference>
<feature type="compositionally biased region" description="Basic and acidic residues" evidence="1">
    <location>
        <begin position="298"/>
        <end position="319"/>
    </location>
</feature>
<proteinExistence type="predicted"/>
<dbReference type="Ensembl" id="ENSDCDT00010052955.1">
    <property type="protein sequence ID" value="ENSDCDP00010042907.1"/>
    <property type="gene ID" value="ENSDCDG00010026896.1"/>
</dbReference>
<feature type="region of interest" description="Disordered" evidence="1">
    <location>
        <begin position="208"/>
        <end position="237"/>
    </location>
</feature>